<name>A0A259TZ61_9BACT</name>
<dbReference type="Proteomes" id="UP000216446">
    <property type="component" value="Unassembled WGS sequence"/>
</dbReference>
<evidence type="ECO:0000256" key="1">
    <source>
        <dbReference type="ARBA" id="ARBA00001933"/>
    </source>
</evidence>
<dbReference type="Pfam" id="PF00202">
    <property type="entry name" value="Aminotran_3"/>
    <property type="match status" value="1"/>
</dbReference>
<dbReference type="Gene3D" id="3.90.1150.10">
    <property type="entry name" value="Aspartate Aminotransferase, domain 1"/>
    <property type="match status" value="1"/>
</dbReference>
<sequence length="490" mass="52110">MTPPDLRRYTRSRAHQVRAHALIPGGAHTYAKGDDQMPEHMPVVVARGEGCRVWDVDGNEYIEYGMGLRAVTLGHAEPRVNKAARRAMDDGLNFTRPAAIELEAAEILADLIPSAERVKFCKDGSSATTAAVKLARAATGRDLVAVCDAHPFLSQDDWFIGTTPMDAGIPQAVKDLTVSFPYGDASALQALFDAHPGQIACVIMEATRDELDPTAYLREVREVCSREGAVFVLDEMITGFRWHARGAGCLFDVQPDLATFGKALANGFSASALVGRAEIMDLGGFQASGDRVFLLSATHGAETVALGAAIETLRICRDEDVAGQLHRQGARLREGVAQVVDHMKLQGHFGTAGRDCNLVFYTRDGAGEGSQPFRTLFLQECIRRGLLAPSFVVSTAHTDSAIDRTVEIVAEALVPYAQALDAGSVDGFLVGRPVQPVFRKRVGTVWTSGAPSPIAPEAPGAEHPASGAGAPTPGTPAPPTPVSDSTPTHS</sequence>
<dbReference type="GO" id="GO:0030170">
    <property type="term" value="F:pyridoxal phosphate binding"/>
    <property type="evidence" value="ECO:0007669"/>
    <property type="project" value="InterPro"/>
</dbReference>
<dbReference type="Gene3D" id="3.40.640.10">
    <property type="entry name" value="Type I PLP-dependent aspartate aminotransferase-like (Major domain)"/>
    <property type="match status" value="1"/>
</dbReference>
<comment type="cofactor">
    <cofactor evidence="1">
        <name>pyridoxal 5'-phosphate</name>
        <dbReference type="ChEBI" id="CHEBI:597326"/>
    </cofactor>
</comment>
<dbReference type="AlphaFoldDB" id="A0A259TZ61"/>
<evidence type="ECO:0000313" key="5">
    <source>
        <dbReference type="EMBL" id="OZC03049.1"/>
    </source>
</evidence>
<dbReference type="EMBL" id="MQWB01000001">
    <property type="protein sequence ID" value="OZC03049.1"/>
    <property type="molecule type" value="Genomic_DNA"/>
</dbReference>
<keyword evidence="6" id="KW-1185">Reference proteome</keyword>
<comment type="caution">
    <text evidence="5">The sequence shown here is derived from an EMBL/GenBank/DDBJ whole genome shotgun (WGS) entry which is preliminary data.</text>
</comment>
<dbReference type="InterPro" id="IPR015422">
    <property type="entry name" value="PyrdxlP-dep_Trfase_small"/>
</dbReference>
<reference evidence="5 6" key="1">
    <citation type="submission" date="2016-11" db="EMBL/GenBank/DDBJ databases">
        <title>Study of marine rhodopsin-containing bacteria.</title>
        <authorList>
            <person name="Yoshizawa S."/>
            <person name="Kumagai Y."/>
            <person name="Kogure K."/>
        </authorList>
    </citation>
    <scope>NUCLEOTIDE SEQUENCE [LARGE SCALE GENOMIC DNA]</scope>
    <source>
        <strain evidence="5 6">SG-29</strain>
    </source>
</reference>
<keyword evidence="2 3" id="KW-0663">Pyridoxal phosphate</keyword>
<dbReference type="SUPFAM" id="SSF53383">
    <property type="entry name" value="PLP-dependent transferases"/>
    <property type="match status" value="1"/>
</dbReference>
<evidence type="ECO:0008006" key="7">
    <source>
        <dbReference type="Google" id="ProtNLM"/>
    </source>
</evidence>
<evidence type="ECO:0000256" key="4">
    <source>
        <dbReference type="SAM" id="MobiDB-lite"/>
    </source>
</evidence>
<evidence type="ECO:0000256" key="2">
    <source>
        <dbReference type="ARBA" id="ARBA00022898"/>
    </source>
</evidence>
<feature type="region of interest" description="Disordered" evidence="4">
    <location>
        <begin position="449"/>
        <end position="490"/>
    </location>
</feature>
<accession>A0A259TZ61</accession>
<dbReference type="InterPro" id="IPR015421">
    <property type="entry name" value="PyrdxlP-dep_Trfase_major"/>
</dbReference>
<dbReference type="InterPro" id="IPR015424">
    <property type="entry name" value="PyrdxlP-dep_Trfase"/>
</dbReference>
<comment type="similarity">
    <text evidence="3">Belongs to the class-III pyridoxal-phosphate-dependent aminotransferase family.</text>
</comment>
<dbReference type="NCBIfam" id="NF004856">
    <property type="entry name" value="PRK06209.1"/>
    <property type="match status" value="1"/>
</dbReference>
<proteinExistence type="inferred from homology"/>
<dbReference type="PANTHER" id="PTHR43713">
    <property type="entry name" value="GLUTAMATE-1-SEMIALDEHYDE 2,1-AMINOMUTASE"/>
    <property type="match status" value="1"/>
</dbReference>
<dbReference type="OrthoDB" id="9762089at2"/>
<evidence type="ECO:0000256" key="3">
    <source>
        <dbReference type="RuleBase" id="RU003560"/>
    </source>
</evidence>
<dbReference type="InterPro" id="IPR005814">
    <property type="entry name" value="Aminotrans_3"/>
</dbReference>
<organism evidence="5 6">
    <name type="scientific">Rubricoccus marinus</name>
    <dbReference type="NCBI Taxonomy" id="716817"/>
    <lineage>
        <taxon>Bacteria</taxon>
        <taxon>Pseudomonadati</taxon>
        <taxon>Rhodothermota</taxon>
        <taxon>Rhodothermia</taxon>
        <taxon>Rhodothermales</taxon>
        <taxon>Rubricoccaceae</taxon>
        <taxon>Rubricoccus</taxon>
    </lineage>
</organism>
<dbReference type="RefSeq" id="WP_094547950.1">
    <property type="nucleotide sequence ID" value="NZ_MQWB01000001.1"/>
</dbReference>
<gene>
    <name evidence="5" type="ORF">BSZ36_08750</name>
</gene>
<dbReference type="PANTHER" id="PTHR43713:SF3">
    <property type="entry name" value="GLUTAMATE-1-SEMIALDEHYDE 2,1-AMINOMUTASE 1, CHLOROPLASTIC-RELATED"/>
    <property type="match status" value="1"/>
</dbReference>
<dbReference type="InParanoid" id="A0A259TZ61"/>
<evidence type="ECO:0000313" key="6">
    <source>
        <dbReference type="Proteomes" id="UP000216446"/>
    </source>
</evidence>
<dbReference type="GO" id="GO:0008483">
    <property type="term" value="F:transaminase activity"/>
    <property type="evidence" value="ECO:0007669"/>
    <property type="project" value="InterPro"/>
</dbReference>
<protein>
    <recommendedName>
        <fullName evidence="7">Glutamate-1-semialdehyde 2,1-aminomutase</fullName>
    </recommendedName>
</protein>